<evidence type="ECO:0000313" key="8">
    <source>
        <dbReference type="Proteomes" id="UP000655225"/>
    </source>
</evidence>
<protein>
    <recommendedName>
        <fullName evidence="6">NAC domain-containing protein</fullName>
    </recommendedName>
</protein>
<dbReference type="EMBL" id="JABCRI010000019">
    <property type="protein sequence ID" value="KAF8389279.1"/>
    <property type="molecule type" value="Genomic_DNA"/>
</dbReference>
<evidence type="ECO:0000313" key="7">
    <source>
        <dbReference type="EMBL" id="KAF8389279.1"/>
    </source>
</evidence>
<dbReference type="SUPFAM" id="SSF101941">
    <property type="entry name" value="NAC domain"/>
    <property type="match status" value="1"/>
</dbReference>
<feature type="domain" description="NAC" evidence="6">
    <location>
        <begin position="25"/>
        <end position="179"/>
    </location>
</feature>
<dbReference type="InterPro" id="IPR003441">
    <property type="entry name" value="NAC-dom"/>
</dbReference>
<evidence type="ECO:0000256" key="2">
    <source>
        <dbReference type="ARBA" id="ARBA00023125"/>
    </source>
</evidence>
<dbReference type="GO" id="GO:0006355">
    <property type="term" value="P:regulation of DNA-templated transcription"/>
    <property type="evidence" value="ECO:0007669"/>
    <property type="project" value="InterPro"/>
</dbReference>
<dbReference type="PANTHER" id="PTHR31719:SF201">
    <property type="entry name" value="NAC TRANSCRIPTION FACTOR 47"/>
    <property type="match status" value="1"/>
</dbReference>
<dbReference type="AlphaFoldDB" id="A0A834YHW4"/>
<feature type="compositionally biased region" description="Low complexity" evidence="5">
    <location>
        <begin position="294"/>
        <end position="304"/>
    </location>
</feature>
<dbReference type="OrthoDB" id="1166662at2759"/>
<comment type="caution">
    <text evidence="7">The sequence shown here is derived from an EMBL/GenBank/DDBJ whole genome shotgun (WGS) entry which is preliminary data.</text>
</comment>
<dbReference type="PANTHER" id="PTHR31719">
    <property type="entry name" value="NAC TRANSCRIPTION FACTOR 56"/>
    <property type="match status" value="1"/>
</dbReference>
<evidence type="ECO:0000256" key="5">
    <source>
        <dbReference type="SAM" id="MobiDB-lite"/>
    </source>
</evidence>
<dbReference type="GO" id="GO:0008270">
    <property type="term" value="F:zinc ion binding"/>
    <property type="evidence" value="ECO:0007669"/>
    <property type="project" value="InterPro"/>
</dbReference>
<dbReference type="Pfam" id="PF02365">
    <property type="entry name" value="NAM"/>
    <property type="match status" value="1"/>
</dbReference>
<name>A0A834YHW4_TETSI</name>
<keyword evidence="4" id="KW-0539">Nucleus</keyword>
<keyword evidence="1" id="KW-0805">Transcription regulation</keyword>
<dbReference type="PROSITE" id="PS51005">
    <property type="entry name" value="NAC"/>
    <property type="match status" value="1"/>
</dbReference>
<organism evidence="7 8">
    <name type="scientific">Tetracentron sinense</name>
    <name type="common">Spur-leaf</name>
    <dbReference type="NCBI Taxonomy" id="13715"/>
    <lineage>
        <taxon>Eukaryota</taxon>
        <taxon>Viridiplantae</taxon>
        <taxon>Streptophyta</taxon>
        <taxon>Embryophyta</taxon>
        <taxon>Tracheophyta</taxon>
        <taxon>Spermatophyta</taxon>
        <taxon>Magnoliopsida</taxon>
        <taxon>Trochodendrales</taxon>
        <taxon>Trochodendraceae</taxon>
        <taxon>Tetracentron</taxon>
    </lineage>
</organism>
<dbReference type="SUPFAM" id="SSF57756">
    <property type="entry name" value="Retrovirus zinc finger-like domains"/>
    <property type="match status" value="1"/>
</dbReference>
<dbReference type="InterPro" id="IPR036093">
    <property type="entry name" value="NAC_dom_sf"/>
</dbReference>
<feature type="region of interest" description="Disordered" evidence="5">
    <location>
        <begin position="294"/>
        <end position="319"/>
    </location>
</feature>
<keyword evidence="8" id="KW-1185">Reference proteome</keyword>
<sequence>MESSMESGMELVQRICREDDWKSCLPPGMKFQPTDQELLINYLYAKVIGFEIPYGIIKDIDVYKFEPFDLQEMAFDHGDGKLYFFTPRHRKYGKGMRPSRSTPHGYWKATGKMVNIGDIGNKTSLVYYHGKLSNTNDENQKTKWLMTEYKLPEWVMPSKNFNEGSKVLDDCVICKIYLIEKKVKITTDNNNTPDASTHAEGIIPVSNASLDEQRLKALTCAPRSPRSLDAVLLVSSPTPGKRDMSRIQYYGCKKFGHLATAFKESPICAFCKIRGHSIQECRKKKQAQGKVYMTTTDDSSTSVMAPPPPSTPLTPKMVQ</sequence>
<reference evidence="7 8" key="1">
    <citation type="submission" date="2020-04" db="EMBL/GenBank/DDBJ databases">
        <title>Plant Genome Project.</title>
        <authorList>
            <person name="Zhang R.-G."/>
        </authorList>
    </citation>
    <scope>NUCLEOTIDE SEQUENCE [LARGE SCALE GENOMIC DNA]</scope>
    <source>
        <strain evidence="7">YNK0</strain>
        <tissue evidence="7">Leaf</tissue>
    </source>
</reference>
<dbReference type="Gene3D" id="4.10.60.10">
    <property type="entry name" value="Zinc finger, CCHC-type"/>
    <property type="match status" value="1"/>
</dbReference>
<dbReference type="Proteomes" id="UP000655225">
    <property type="component" value="Unassembled WGS sequence"/>
</dbReference>
<gene>
    <name evidence="7" type="ORF">HHK36_025972</name>
</gene>
<evidence type="ECO:0000256" key="4">
    <source>
        <dbReference type="ARBA" id="ARBA00023242"/>
    </source>
</evidence>
<keyword evidence="3" id="KW-0804">Transcription</keyword>
<keyword evidence="2" id="KW-0238">DNA-binding</keyword>
<evidence type="ECO:0000256" key="3">
    <source>
        <dbReference type="ARBA" id="ARBA00023163"/>
    </source>
</evidence>
<proteinExistence type="predicted"/>
<dbReference type="InterPro" id="IPR036875">
    <property type="entry name" value="Znf_CCHC_sf"/>
</dbReference>
<evidence type="ECO:0000256" key="1">
    <source>
        <dbReference type="ARBA" id="ARBA00023015"/>
    </source>
</evidence>
<dbReference type="GO" id="GO:0003677">
    <property type="term" value="F:DNA binding"/>
    <property type="evidence" value="ECO:0007669"/>
    <property type="project" value="UniProtKB-KW"/>
</dbReference>
<dbReference type="Gene3D" id="2.170.150.80">
    <property type="entry name" value="NAC domain"/>
    <property type="match status" value="1"/>
</dbReference>
<accession>A0A834YHW4</accession>
<evidence type="ECO:0000259" key="6">
    <source>
        <dbReference type="PROSITE" id="PS51005"/>
    </source>
</evidence>